<name>A0A6J6PA88_9ZZZZ</name>
<dbReference type="GO" id="GO:0008360">
    <property type="term" value="P:regulation of cell shape"/>
    <property type="evidence" value="ECO:0007669"/>
    <property type="project" value="UniProtKB-KW"/>
</dbReference>
<dbReference type="Gene3D" id="3.30.10.20">
    <property type="match status" value="2"/>
</dbReference>
<dbReference type="GO" id="GO:0009252">
    <property type="term" value="P:peptidoglycan biosynthetic process"/>
    <property type="evidence" value="ECO:0007669"/>
    <property type="project" value="UniProtKB-KW"/>
</dbReference>
<keyword evidence="1" id="KW-0121">Carboxypeptidase</keyword>
<keyword evidence="8" id="KW-0511">Multifunctional enzyme</keyword>
<keyword evidence="4" id="KW-0808">Transferase</keyword>
<reference evidence="13" key="1">
    <citation type="submission" date="2020-05" db="EMBL/GenBank/DDBJ databases">
        <authorList>
            <person name="Chiriac C."/>
            <person name="Salcher M."/>
            <person name="Ghai R."/>
            <person name="Kavagutti S V."/>
        </authorList>
    </citation>
    <scope>NUCLEOTIDE SEQUENCE</scope>
</reference>
<evidence type="ECO:0000313" key="13">
    <source>
        <dbReference type="EMBL" id="CAB4693495.1"/>
    </source>
</evidence>
<dbReference type="GO" id="GO:0008658">
    <property type="term" value="F:penicillin binding"/>
    <property type="evidence" value="ECO:0007669"/>
    <property type="project" value="InterPro"/>
</dbReference>
<evidence type="ECO:0000256" key="5">
    <source>
        <dbReference type="ARBA" id="ARBA00022801"/>
    </source>
</evidence>
<dbReference type="Pfam" id="PF00905">
    <property type="entry name" value="Transpeptidase"/>
    <property type="match status" value="1"/>
</dbReference>
<evidence type="ECO:0000256" key="3">
    <source>
        <dbReference type="ARBA" id="ARBA00022676"/>
    </source>
</evidence>
<organism evidence="13">
    <name type="scientific">freshwater metagenome</name>
    <dbReference type="NCBI Taxonomy" id="449393"/>
    <lineage>
        <taxon>unclassified sequences</taxon>
        <taxon>metagenomes</taxon>
        <taxon>ecological metagenomes</taxon>
    </lineage>
</organism>
<keyword evidence="6" id="KW-0133">Cell shape</keyword>
<evidence type="ECO:0000256" key="9">
    <source>
        <dbReference type="ARBA" id="ARBA00023316"/>
    </source>
</evidence>
<dbReference type="InterPro" id="IPR012338">
    <property type="entry name" value="Beta-lactam/transpept-like"/>
</dbReference>
<dbReference type="InterPro" id="IPR001264">
    <property type="entry name" value="Glyco_trans_51"/>
</dbReference>
<dbReference type="InterPro" id="IPR023346">
    <property type="entry name" value="Lysozyme-like_dom_sf"/>
</dbReference>
<evidence type="ECO:0000256" key="10">
    <source>
        <dbReference type="ARBA" id="ARBA00044770"/>
    </source>
</evidence>
<dbReference type="PANTHER" id="PTHR32282:SF33">
    <property type="entry name" value="PEPTIDOGLYCAN GLYCOSYLTRANSFERASE"/>
    <property type="match status" value="1"/>
</dbReference>
<proteinExistence type="predicted"/>
<keyword evidence="7" id="KW-0573">Peptidoglycan synthesis</keyword>
<evidence type="ECO:0000259" key="12">
    <source>
        <dbReference type="PROSITE" id="PS51178"/>
    </source>
</evidence>
<dbReference type="Gene3D" id="3.40.710.10">
    <property type="entry name" value="DD-peptidase/beta-lactamase superfamily"/>
    <property type="match status" value="1"/>
</dbReference>
<feature type="domain" description="PASTA" evidence="12">
    <location>
        <begin position="729"/>
        <end position="790"/>
    </location>
</feature>
<dbReference type="GO" id="GO:0006508">
    <property type="term" value="P:proteolysis"/>
    <property type="evidence" value="ECO:0007669"/>
    <property type="project" value="UniProtKB-KW"/>
</dbReference>
<evidence type="ECO:0000256" key="7">
    <source>
        <dbReference type="ARBA" id="ARBA00022984"/>
    </source>
</evidence>
<keyword evidence="2" id="KW-0645">Protease</keyword>
<dbReference type="AlphaFoldDB" id="A0A6J6PA88"/>
<dbReference type="SUPFAM" id="SSF53955">
    <property type="entry name" value="Lysozyme-like"/>
    <property type="match status" value="1"/>
</dbReference>
<gene>
    <name evidence="13" type="ORF">UFOPK2399_00868</name>
</gene>
<dbReference type="PANTHER" id="PTHR32282">
    <property type="entry name" value="BINDING PROTEIN TRANSPEPTIDASE, PUTATIVE-RELATED"/>
    <property type="match status" value="1"/>
</dbReference>
<sequence>MFVLGLLGLTSFSFGLLEAISTQIPALDPAREAQVQRNTDIYAADGHTILAVLRGSEARIVVPSGRISPWLKHAIVSVEDKRFYEHRGVDIKGIARALYSDVTKTGVVQGGSTITQQFVKNAINGNAPTITRKLKEAALAWQLEQRWSKDRILTAYLNTIYFGNGAYGAQEACLVYFGHGASPAEMTIAEAALLAGIPEDPSLYNPVAHPAHAKSRRNLVLLQMLSQHFISPAQYLRALRTPMPNPANVRLPSTQSLAAPYFANYVTDQLVRQFGPSKVYGGGLRVKTTIDLKLQQAARDAIEKVLPASVGPTAALVSIDVHTGAILAMIGGRNYRTSQFNLATQGERQPGSAFKPFVLAAALKNGIAPASVLPSKQVTLDIGGRLWVVNNYEHEYLGPINLTKALAYSDNAVFAQLTNLIGPAEVARTATSLGITTPLSPYFAIGLGAEPATPLEMARAYATLANGGNRIDSSLFGNEPRAVACLGKVDLHGNVSCGQDNAVVSRPILSSTQAAAADYMLEQVVSYGTGTAAQLPGRAVAGKTGTTENYGDAWFVGFTPDIVTAVWIGYPDGLKPMLHEFHGHAVTGGSFPALIWKAYMEKALAYLKVPPTSFPYPPSLYGPSVTVVNRGGKIVRDNGYCKNALPIVFYDTSHIDGDTTCKKNEVAVPRVVGMTVADAKARLLTQPLLTTIVYRPATPGERLGVVISQLPRVGGKLSAYDHVTLVVPKATYGAVPQLVGLTVPEARARLAKAKLGVRLIGGTSGQVIAQSPAANVAAWKGLRVTLTVHGPRTRG</sequence>
<feature type="domain" description="PASTA" evidence="12">
    <location>
        <begin position="662"/>
        <end position="728"/>
    </location>
</feature>
<dbReference type="PROSITE" id="PS51178">
    <property type="entry name" value="PASTA"/>
    <property type="match status" value="2"/>
</dbReference>
<evidence type="ECO:0000256" key="2">
    <source>
        <dbReference type="ARBA" id="ARBA00022670"/>
    </source>
</evidence>
<evidence type="ECO:0000256" key="11">
    <source>
        <dbReference type="ARBA" id="ARBA00049902"/>
    </source>
</evidence>
<evidence type="ECO:0000256" key="8">
    <source>
        <dbReference type="ARBA" id="ARBA00023268"/>
    </source>
</evidence>
<dbReference type="NCBIfam" id="TIGR02074">
    <property type="entry name" value="PBP_1a_fam"/>
    <property type="match status" value="1"/>
</dbReference>
<dbReference type="SMART" id="SM00740">
    <property type="entry name" value="PASTA"/>
    <property type="match status" value="2"/>
</dbReference>
<dbReference type="GO" id="GO:0008955">
    <property type="term" value="F:peptidoglycan glycosyltransferase activity"/>
    <property type="evidence" value="ECO:0007669"/>
    <property type="project" value="UniProtKB-EC"/>
</dbReference>
<evidence type="ECO:0000256" key="1">
    <source>
        <dbReference type="ARBA" id="ARBA00022645"/>
    </source>
</evidence>
<dbReference type="Pfam" id="PF00912">
    <property type="entry name" value="Transgly"/>
    <property type="match status" value="1"/>
</dbReference>
<dbReference type="Pfam" id="PF03793">
    <property type="entry name" value="PASTA"/>
    <property type="match status" value="2"/>
</dbReference>
<dbReference type="GO" id="GO:0004180">
    <property type="term" value="F:carboxypeptidase activity"/>
    <property type="evidence" value="ECO:0007669"/>
    <property type="project" value="UniProtKB-KW"/>
</dbReference>
<evidence type="ECO:0000256" key="4">
    <source>
        <dbReference type="ARBA" id="ARBA00022679"/>
    </source>
</evidence>
<dbReference type="FunFam" id="1.10.3810.10:FF:000001">
    <property type="entry name" value="Penicillin-binding protein 1A"/>
    <property type="match status" value="1"/>
</dbReference>
<keyword evidence="9" id="KW-0961">Cell wall biogenesis/degradation</keyword>
<accession>A0A6J6PA88</accession>
<dbReference type="InterPro" id="IPR001460">
    <property type="entry name" value="PCN-bd_Tpept"/>
</dbReference>
<keyword evidence="3" id="KW-0328">Glycosyltransferase</keyword>
<comment type="catalytic activity">
    <reaction evidence="11">
        <text>[GlcNAc-(1-&gt;4)-Mur2Ac(oyl-L-Ala-gamma-D-Glu-L-Lys-D-Ala-D-Ala)](n)-di-trans,octa-cis-undecaprenyl diphosphate + beta-D-GlcNAc-(1-&gt;4)-Mur2Ac(oyl-L-Ala-gamma-D-Glu-L-Lys-D-Ala-D-Ala)-di-trans,octa-cis-undecaprenyl diphosphate = [GlcNAc-(1-&gt;4)-Mur2Ac(oyl-L-Ala-gamma-D-Glu-L-Lys-D-Ala-D-Ala)](n+1)-di-trans,octa-cis-undecaprenyl diphosphate + di-trans,octa-cis-undecaprenyl diphosphate + H(+)</text>
        <dbReference type="Rhea" id="RHEA:23708"/>
        <dbReference type="Rhea" id="RHEA-COMP:9602"/>
        <dbReference type="Rhea" id="RHEA-COMP:9603"/>
        <dbReference type="ChEBI" id="CHEBI:15378"/>
        <dbReference type="ChEBI" id="CHEBI:58405"/>
        <dbReference type="ChEBI" id="CHEBI:60033"/>
        <dbReference type="ChEBI" id="CHEBI:78435"/>
        <dbReference type="EC" id="2.4.99.28"/>
    </reaction>
</comment>
<dbReference type="GO" id="GO:0071555">
    <property type="term" value="P:cell wall organization"/>
    <property type="evidence" value="ECO:0007669"/>
    <property type="project" value="UniProtKB-KW"/>
</dbReference>
<dbReference type="SUPFAM" id="SSF56601">
    <property type="entry name" value="beta-lactamase/transpeptidase-like"/>
    <property type="match status" value="1"/>
</dbReference>
<dbReference type="InterPro" id="IPR036950">
    <property type="entry name" value="PBP_transglycosylase"/>
</dbReference>
<dbReference type="EC" id="2.4.99.28" evidence="10"/>
<dbReference type="GO" id="GO:0030288">
    <property type="term" value="C:outer membrane-bounded periplasmic space"/>
    <property type="evidence" value="ECO:0007669"/>
    <property type="project" value="TreeGrafter"/>
</dbReference>
<protein>
    <recommendedName>
        <fullName evidence="10">peptidoglycan glycosyltransferase</fullName>
        <ecNumber evidence="10">2.4.99.28</ecNumber>
    </recommendedName>
</protein>
<dbReference type="Gene3D" id="1.10.3810.10">
    <property type="entry name" value="Biosynthetic peptidoglycan transglycosylase-like"/>
    <property type="match status" value="1"/>
</dbReference>
<dbReference type="EMBL" id="CAEZXP010000002">
    <property type="protein sequence ID" value="CAB4693495.1"/>
    <property type="molecule type" value="Genomic_DNA"/>
</dbReference>
<dbReference type="InterPro" id="IPR005543">
    <property type="entry name" value="PASTA_dom"/>
</dbReference>
<keyword evidence="5" id="KW-0378">Hydrolase</keyword>
<evidence type="ECO:0000256" key="6">
    <source>
        <dbReference type="ARBA" id="ARBA00022960"/>
    </source>
</evidence>
<dbReference type="InterPro" id="IPR050396">
    <property type="entry name" value="Glycosyltr_51/Transpeptidase"/>
</dbReference>
<dbReference type="CDD" id="cd06577">
    <property type="entry name" value="PASTA_pknB"/>
    <property type="match status" value="2"/>
</dbReference>